<dbReference type="InterPro" id="IPR036397">
    <property type="entry name" value="RNaseH_sf"/>
</dbReference>
<dbReference type="EMBL" id="JAJFAZ020000008">
    <property type="protein sequence ID" value="KAI5313393.1"/>
    <property type="molecule type" value="Genomic_DNA"/>
</dbReference>
<evidence type="ECO:0000313" key="3">
    <source>
        <dbReference type="Proteomes" id="UP001054821"/>
    </source>
</evidence>
<organism evidence="2 3">
    <name type="scientific">Prunus dulcis</name>
    <name type="common">Almond</name>
    <name type="synonym">Amygdalus dulcis</name>
    <dbReference type="NCBI Taxonomy" id="3755"/>
    <lineage>
        <taxon>Eukaryota</taxon>
        <taxon>Viridiplantae</taxon>
        <taxon>Streptophyta</taxon>
        <taxon>Embryophyta</taxon>
        <taxon>Tracheophyta</taxon>
        <taxon>Spermatophyta</taxon>
        <taxon>Magnoliopsida</taxon>
        <taxon>eudicotyledons</taxon>
        <taxon>Gunneridae</taxon>
        <taxon>Pentapetalae</taxon>
        <taxon>rosids</taxon>
        <taxon>fabids</taxon>
        <taxon>Rosales</taxon>
        <taxon>Rosaceae</taxon>
        <taxon>Amygdaloideae</taxon>
        <taxon>Amygdaleae</taxon>
        <taxon>Prunus</taxon>
    </lineage>
</organism>
<name>A0AAD4UW62_PRUDU</name>
<dbReference type="Proteomes" id="UP001054821">
    <property type="component" value="Chromosome 8"/>
</dbReference>
<sequence length="246" mass="28131">MGRRVRNSLSKLEDLPHFAPLCSKPVTGEDLFIYLVVSNSALRPYYHAHRIIVMKWAIKLSRYDLLYRPKTTIKAQALVDFFVEFTLTTEEEKMVTKNKENSRAEGTSFNPDLPKDMWQLSLDGALNYKRARAGIIIITLRWNFVRTSHHTGLSSFKQEVEYEALLSGLGLAKELSIKKLVIYSDSQLITNQALSVRMAKHPRLIQYLDKVQMIMKEFPTFTIKQVPQAENTHVDALASLGSVLDT</sequence>
<dbReference type="GO" id="GO:0003676">
    <property type="term" value="F:nucleic acid binding"/>
    <property type="evidence" value="ECO:0007669"/>
    <property type="project" value="InterPro"/>
</dbReference>
<dbReference type="PANTHER" id="PTHR48475:SF1">
    <property type="entry name" value="RNASE H TYPE-1 DOMAIN-CONTAINING PROTEIN"/>
    <property type="match status" value="1"/>
</dbReference>
<dbReference type="InterPro" id="IPR002156">
    <property type="entry name" value="RNaseH_domain"/>
</dbReference>
<comment type="caution">
    <text evidence="2">The sequence shown here is derived from an EMBL/GenBank/DDBJ whole genome shotgun (WGS) entry which is preliminary data.</text>
</comment>
<reference evidence="2 3" key="1">
    <citation type="journal article" date="2022" name="G3 (Bethesda)">
        <title>Whole-genome sequence and methylome profiling of the almond [Prunus dulcis (Mill.) D.A. Webb] cultivar 'Nonpareil'.</title>
        <authorList>
            <person name="D'Amico-Willman K.M."/>
            <person name="Ouma W.Z."/>
            <person name="Meulia T."/>
            <person name="Sideli G.M."/>
            <person name="Gradziel T.M."/>
            <person name="Fresnedo-Ramirez J."/>
        </authorList>
    </citation>
    <scope>NUCLEOTIDE SEQUENCE [LARGE SCALE GENOMIC DNA]</scope>
    <source>
        <strain evidence="2">Clone GOH B32 T37-40</strain>
    </source>
</reference>
<gene>
    <name evidence="2" type="ORF">L3X38_042567</name>
</gene>
<dbReference type="GO" id="GO:0004523">
    <property type="term" value="F:RNA-DNA hybrid ribonuclease activity"/>
    <property type="evidence" value="ECO:0007669"/>
    <property type="project" value="InterPro"/>
</dbReference>
<evidence type="ECO:0000259" key="1">
    <source>
        <dbReference type="Pfam" id="PF13456"/>
    </source>
</evidence>
<dbReference type="InterPro" id="IPR012337">
    <property type="entry name" value="RNaseH-like_sf"/>
</dbReference>
<feature type="domain" description="RNase H type-1" evidence="1">
    <location>
        <begin position="123"/>
        <end position="239"/>
    </location>
</feature>
<dbReference type="PANTHER" id="PTHR48475">
    <property type="entry name" value="RIBONUCLEASE H"/>
    <property type="match status" value="1"/>
</dbReference>
<dbReference type="SUPFAM" id="SSF53098">
    <property type="entry name" value="Ribonuclease H-like"/>
    <property type="match status" value="1"/>
</dbReference>
<accession>A0AAD4UW62</accession>
<dbReference type="Gene3D" id="3.30.420.10">
    <property type="entry name" value="Ribonuclease H-like superfamily/Ribonuclease H"/>
    <property type="match status" value="1"/>
</dbReference>
<dbReference type="Pfam" id="PF13456">
    <property type="entry name" value="RVT_3"/>
    <property type="match status" value="1"/>
</dbReference>
<protein>
    <recommendedName>
        <fullName evidence="1">RNase H type-1 domain-containing protein</fullName>
    </recommendedName>
</protein>
<dbReference type="CDD" id="cd09279">
    <property type="entry name" value="RNase_HI_like"/>
    <property type="match status" value="1"/>
</dbReference>
<dbReference type="AlphaFoldDB" id="A0AAD4UW62"/>
<keyword evidence="3" id="KW-1185">Reference proteome</keyword>
<evidence type="ECO:0000313" key="2">
    <source>
        <dbReference type="EMBL" id="KAI5313393.1"/>
    </source>
</evidence>
<proteinExistence type="predicted"/>